<reference evidence="1 2" key="1">
    <citation type="submission" date="2018-01" db="EMBL/GenBank/DDBJ databases">
        <title>Draft genome sequence of Sphaerisporangium sp. 7K107.</title>
        <authorList>
            <person name="Sahin N."/>
            <person name="Saygin H."/>
            <person name="Ay H."/>
        </authorList>
    </citation>
    <scope>NUCLEOTIDE SEQUENCE [LARGE SCALE GENOMIC DNA]</scope>
    <source>
        <strain evidence="1 2">7K107</strain>
    </source>
</reference>
<comment type="caution">
    <text evidence="1">The sequence shown here is derived from an EMBL/GenBank/DDBJ whole genome shotgun (WGS) entry which is preliminary data.</text>
</comment>
<dbReference type="EMBL" id="POUA01000764">
    <property type="protein sequence ID" value="PZG15744.1"/>
    <property type="molecule type" value="Genomic_DNA"/>
</dbReference>
<name>A0A2W2FKZ7_9ACTN</name>
<evidence type="ECO:0000313" key="2">
    <source>
        <dbReference type="Proteomes" id="UP000248544"/>
    </source>
</evidence>
<evidence type="ECO:0000313" key="1">
    <source>
        <dbReference type="EMBL" id="PZG15744.1"/>
    </source>
</evidence>
<feature type="non-terminal residue" evidence="1">
    <location>
        <position position="1"/>
    </location>
</feature>
<accession>A0A2W2FKZ7</accession>
<protein>
    <submittedName>
        <fullName evidence="1">Uncharacterized protein</fullName>
    </submittedName>
</protein>
<dbReference type="AlphaFoldDB" id="A0A2W2FKZ7"/>
<dbReference type="RefSeq" id="WP_158558414.1">
    <property type="nucleotide sequence ID" value="NZ_POUA01000764.1"/>
</dbReference>
<organism evidence="1 2">
    <name type="scientific">Spongiactinospora gelatinilytica</name>
    <dbReference type="NCBI Taxonomy" id="2666298"/>
    <lineage>
        <taxon>Bacteria</taxon>
        <taxon>Bacillati</taxon>
        <taxon>Actinomycetota</taxon>
        <taxon>Actinomycetes</taxon>
        <taxon>Streptosporangiales</taxon>
        <taxon>Streptosporangiaceae</taxon>
        <taxon>Spongiactinospora</taxon>
    </lineage>
</organism>
<keyword evidence="2" id="KW-1185">Reference proteome</keyword>
<gene>
    <name evidence="1" type="ORF">C1I98_39205</name>
</gene>
<proteinExistence type="predicted"/>
<sequence length="81" mass="8959">TPPAPAHAATGRLVINFSIEFTDPEGCYQTDDESTTYLVANQTDQTAYLFSEPDCQGYQVTAVRPGQTRADIYLGHSLYIR</sequence>
<dbReference type="Proteomes" id="UP000248544">
    <property type="component" value="Unassembled WGS sequence"/>
</dbReference>